<proteinExistence type="predicted"/>
<dbReference type="RefSeq" id="WP_019225964.1">
    <property type="nucleotide sequence ID" value="NZ_CP046996.1"/>
</dbReference>
<accession>A0A857DK30</accession>
<name>A0A857DK30_9FIRM</name>
<protein>
    <recommendedName>
        <fullName evidence="3">Flagellar hook-length control protein-like C-terminal domain-containing protein</fullName>
    </recommendedName>
</protein>
<organism evidence="1 2">
    <name type="scientific">Dehalobacter restrictus</name>
    <dbReference type="NCBI Taxonomy" id="55583"/>
    <lineage>
        <taxon>Bacteria</taxon>
        <taxon>Bacillati</taxon>
        <taxon>Bacillota</taxon>
        <taxon>Clostridia</taxon>
        <taxon>Eubacteriales</taxon>
        <taxon>Desulfitobacteriaceae</taxon>
        <taxon>Dehalobacter</taxon>
    </lineage>
</organism>
<gene>
    <name evidence="1" type="ORF">GQ588_08870</name>
</gene>
<dbReference type="AlphaFoldDB" id="A0A857DK30"/>
<evidence type="ECO:0000313" key="2">
    <source>
        <dbReference type="Proteomes" id="UP000430508"/>
    </source>
</evidence>
<dbReference type="Proteomes" id="UP000430508">
    <property type="component" value="Chromosome"/>
</dbReference>
<dbReference type="EMBL" id="CP046996">
    <property type="protein sequence ID" value="QHA00735.1"/>
    <property type="molecule type" value="Genomic_DNA"/>
</dbReference>
<evidence type="ECO:0008006" key="3">
    <source>
        <dbReference type="Google" id="ProtNLM"/>
    </source>
</evidence>
<reference evidence="1 2" key="1">
    <citation type="submission" date="2019-12" db="EMBL/GenBank/DDBJ databases">
        <title>Sequence classification of anaerobic respiratory reductive dehalogenases: First we see many, then we see few.</title>
        <authorList>
            <person name="Molenda O."/>
            <person name="Puentes Jacome L.A."/>
            <person name="Cao X."/>
            <person name="Nesbo C.L."/>
            <person name="Tang S."/>
            <person name="Morson N."/>
            <person name="Patron J."/>
            <person name="Lomheim L."/>
            <person name="Wishart D.S."/>
            <person name="Edwards E.A."/>
        </authorList>
    </citation>
    <scope>NUCLEOTIDE SEQUENCE [LARGE SCALE GENOMIC DNA]</scope>
    <source>
        <strain evidence="1 2">12DCA</strain>
    </source>
</reference>
<sequence length="476" mass="52474">MIINNIQSIGKISPLIDFTQLKTGQLLPVEIISRNGNQEGLISIAGQKIKAQLEPQFLEGERFLAVVKEVNTEGVVLSRVSQSTGQLSSLSAEQLSSMITKGFGLSADEADFLVNSMVNQNTAAGSKSAPPEILYQAADKLWTILREGKNQGNLLSKTAFGTAPQETNAGAGQVSSQAARQALRLTPEQITTILNRGINLTPEISVILAKYLNQQNSSVLKTMLSDQNSANQSSINQSSTSQSPVDQKSPLSTLADLLWKIIPKWEDTSGEQFENILHYFKSLGLEHENQLLFKLKNNAGQEAEQTENVKTMLLNALAEDSASPEKSALKGFLDEITGQQIWIQTGNKENAAYFLMHIPLQNNNEIYNCLLAVESSRKGHKMDIEHCHLALQVETEHLDQLGADLTLYDNKLHICLLNDHREELNPLIEDIYDQIKQGFADIGLSLEKISLKTYDEFPQFAHFLAGKNFSGVDIKG</sequence>
<evidence type="ECO:0000313" key="1">
    <source>
        <dbReference type="EMBL" id="QHA00735.1"/>
    </source>
</evidence>